<reference evidence="2" key="3">
    <citation type="journal article" date="2017" name="Nature">
        <title>Genome sequence of the progenitor of the wheat D genome Aegilops tauschii.</title>
        <authorList>
            <person name="Luo M.C."/>
            <person name="Gu Y.Q."/>
            <person name="Puiu D."/>
            <person name="Wang H."/>
            <person name="Twardziok S.O."/>
            <person name="Deal K.R."/>
            <person name="Huo N."/>
            <person name="Zhu T."/>
            <person name="Wang L."/>
            <person name="Wang Y."/>
            <person name="McGuire P.E."/>
            <person name="Liu S."/>
            <person name="Long H."/>
            <person name="Ramasamy R.K."/>
            <person name="Rodriguez J.C."/>
            <person name="Van S.L."/>
            <person name="Yuan L."/>
            <person name="Wang Z."/>
            <person name="Xia Z."/>
            <person name="Xiao L."/>
            <person name="Anderson O.D."/>
            <person name="Ouyang S."/>
            <person name="Liang Y."/>
            <person name="Zimin A.V."/>
            <person name="Pertea G."/>
            <person name="Qi P."/>
            <person name="Bennetzen J.L."/>
            <person name="Dai X."/>
            <person name="Dawson M.W."/>
            <person name="Muller H.G."/>
            <person name="Kugler K."/>
            <person name="Rivarola-Duarte L."/>
            <person name="Spannagl M."/>
            <person name="Mayer K.F.X."/>
            <person name="Lu F.H."/>
            <person name="Bevan M.W."/>
            <person name="Leroy P."/>
            <person name="Li P."/>
            <person name="You F.M."/>
            <person name="Sun Q."/>
            <person name="Liu Z."/>
            <person name="Lyons E."/>
            <person name="Wicker T."/>
            <person name="Salzberg S.L."/>
            <person name="Devos K.M."/>
            <person name="Dvorak J."/>
        </authorList>
    </citation>
    <scope>NUCLEOTIDE SEQUENCE [LARGE SCALE GENOMIC DNA]</scope>
    <source>
        <strain evidence="2">cv. AL8/78</strain>
    </source>
</reference>
<keyword evidence="3" id="KW-1185">Reference proteome</keyword>
<evidence type="ECO:0000313" key="2">
    <source>
        <dbReference type="EnsemblPlants" id="AET1Gv20765500.3"/>
    </source>
</evidence>
<dbReference type="Gramene" id="AET1Gv20765500.3">
    <property type="protein sequence ID" value="AET1Gv20765500.3"/>
    <property type="gene ID" value="AET1Gv20765500"/>
</dbReference>
<evidence type="ECO:0000313" key="3">
    <source>
        <dbReference type="Proteomes" id="UP000015105"/>
    </source>
</evidence>
<evidence type="ECO:0000256" key="1">
    <source>
        <dbReference type="SAM" id="MobiDB-lite"/>
    </source>
</evidence>
<dbReference type="Proteomes" id="UP000015105">
    <property type="component" value="Chromosome 1D"/>
</dbReference>
<protein>
    <submittedName>
        <fullName evidence="2">Uncharacterized protein</fullName>
    </submittedName>
</protein>
<accession>A0A452ZGP1</accession>
<reference evidence="3" key="2">
    <citation type="journal article" date="2017" name="Nat. Plants">
        <title>The Aegilops tauschii genome reveals multiple impacts of transposons.</title>
        <authorList>
            <person name="Zhao G."/>
            <person name="Zou C."/>
            <person name="Li K."/>
            <person name="Wang K."/>
            <person name="Li T."/>
            <person name="Gao L."/>
            <person name="Zhang X."/>
            <person name="Wang H."/>
            <person name="Yang Z."/>
            <person name="Liu X."/>
            <person name="Jiang W."/>
            <person name="Mao L."/>
            <person name="Kong X."/>
            <person name="Jiao Y."/>
            <person name="Jia J."/>
        </authorList>
    </citation>
    <scope>NUCLEOTIDE SEQUENCE [LARGE SCALE GENOMIC DNA]</scope>
    <source>
        <strain evidence="3">cv. AL8/78</strain>
    </source>
</reference>
<reference evidence="3" key="1">
    <citation type="journal article" date="2014" name="Science">
        <title>Ancient hybridizations among the ancestral genomes of bread wheat.</title>
        <authorList>
            <consortium name="International Wheat Genome Sequencing Consortium,"/>
            <person name="Marcussen T."/>
            <person name="Sandve S.R."/>
            <person name="Heier L."/>
            <person name="Spannagl M."/>
            <person name="Pfeifer M."/>
            <person name="Jakobsen K.S."/>
            <person name="Wulff B.B."/>
            <person name="Steuernagel B."/>
            <person name="Mayer K.F."/>
            <person name="Olsen O.A."/>
        </authorList>
    </citation>
    <scope>NUCLEOTIDE SEQUENCE [LARGE SCALE GENOMIC DNA]</scope>
    <source>
        <strain evidence="3">cv. AL8/78</strain>
    </source>
</reference>
<dbReference type="EnsemblPlants" id="AET1Gv20765500.3">
    <property type="protein sequence ID" value="AET1Gv20765500.3"/>
    <property type="gene ID" value="AET1Gv20765500"/>
</dbReference>
<organism evidence="2 3">
    <name type="scientific">Aegilops tauschii subsp. strangulata</name>
    <name type="common">Goatgrass</name>
    <dbReference type="NCBI Taxonomy" id="200361"/>
    <lineage>
        <taxon>Eukaryota</taxon>
        <taxon>Viridiplantae</taxon>
        <taxon>Streptophyta</taxon>
        <taxon>Embryophyta</taxon>
        <taxon>Tracheophyta</taxon>
        <taxon>Spermatophyta</taxon>
        <taxon>Magnoliopsida</taxon>
        <taxon>Liliopsida</taxon>
        <taxon>Poales</taxon>
        <taxon>Poaceae</taxon>
        <taxon>BOP clade</taxon>
        <taxon>Pooideae</taxon>
        <taxon>Triticodae</taxon>
        <taxon>Triticeae</taxon>
        <taxon>Triticinae</taxon>
        <taxon>Aegilops</taxon>
    </lineage>
</organism>
<sequence>EGGAGDRVLPDEGHQPRRSRRVRAAQDAALLLLAVRRRRWLPGPVPETLARVPTSDQYPLVDPYELVLLDCFGLMLVISGANYSLPNIHVWDENEMNAPSAVLTRLVVNLVMR</sequence>
<proteinExistence type="predicted"/>
<reference evidence="2" key="5">
    <citation type="journal article" date="2021" name="G3 (Bethesda)">
        <title>Aegilops tauschii genome assembly Aet v5.0 features greater sequence contiguity and improved annotation.</title>
        <authorList>
            <person name="Wang L."/>
            <person name="Zhu T."/>
            <person name="Rodriguez J.C."/>
            <person name="Deal K.R."/>
            <person name="Dubcovsky J."/>
            <person name="McGuire P.E."/>
            <person name="Lux T."/>
            <person name="Spannagl M."/>
            <person name="Mayer K.F.X."/>
            <person name="Baldrich P."/>
            <person name="Meyers B.C."/>
            <person name="Huo N."/>
            <person name="Gu Y.Q."/>
            <person name="Zhou H."/>
            <person name="Devos K.M."/>
            <person name="Bennetzen J.L."/>
            <person name="Unver T."/>
            <person name="Budak H."/>
            <person name="Gulick P.J."/>
            <person name="Galiba G."/>
            <person name="Kalapos B."/>
            <person name="Nelson D.R."/>
            <person name="Li P."/>
            <person name="You F.M."/>
            <person name="Luo M.C."/>
            <person name="Dvorak J."/>
        </authorList>
    </citation>
    <scope>NUCLEOTIDE SEQUENCE [LARGE SCALE GENOMIC DNA]</scope>
    <source>
        <strain evidence="2">cv. AL8/78</strain>
    </source>
</reference>
<dbReference type="AlphaFoldDB" id="A0A452ZGP1"/>
<name>A0A452ZGP1_AEGTS</name>
<feature type="region of interest" description="Disordered" evidence="1">
    <location>
        <begin position="1"/>
        <end position="22"/>
    </location>
</feature>
<reference evidence="2" key="4">
    <citation type="submission" date="2019-03" db="UniProtKB">
        <authorList>
            <consortium name="EnsemblPlants"/>
        </authorList>
    </citation>
    <scope>IDENTIFICATION</scope>
</reference>